<proteinExistence type="inferred from homology"/>
<dbReference type="PANTHER" id="PTHR45989:SF1">
    <property type="entry name" value="TRANSLATION INITIATION FACTOR EIF-2B SUBUNIT GAMMA"/>
    <property type="match status" value="1"/>
</dbReference>
<evidence type="ECO:0000256" key="5">
    <source>
        <dbReference type="ARBA" id="ARBA00022917"/>
    </source>
</evidence>
<dbReference type="EMBL" id="UYYB01001381">
    <property type="protein sequence ID" value="VDM65777.1"/>
    <property type="molecule type" value="Genomic_DNA"/>
</dbReference>
<evidence type="ECO:0000313" key="9">
    <source>
        <dbReference type="Proteomes" id="UP000270094"/>
    </source>
</evidence>
<dbReference type="GO" id="GO:0005851">
    <property type="term" value="C:eukaryotic translation initiation factor 2B complex"/>
    <property type="evidence" value="ECO:0007669"/>
    <property type="project" value="TreeGrafter"/>
</dbReference>
<comment type="subunit">
    <text evidence="6">Component of the translation initiation factor 2B (eIF2B) complex which is a heterodecamer of two sets of five different subunits: alpha, beta, gamma, delta and epsilon. Subunits alpha, beta and delta comprise a regulatory subcomplex and subunits epsilon and gamma comprise a catalytic subcomplex. Within the complex, the hexameric regulatory complex resides at the center, with the two heterodimeric catalytic subcomplexes bound on opposite sides.</text>
</comment>
<keyword evidence="3" id="KW-0963">Cytoplasm</keyword>
<dbReference type="InterPro" id="IPR011004">
    <property type="entry name" value="Trimer_LpxA-like_sf"/>
</dbReference>
<dbReference type="Gene3D" id="2.160.10.10">
    <property type="entry name" value="Hexapeptide repeat proteins"/>
    <property type="match status" value="1"/>
</dbReference>
<dbReference type="AlphaFoldDB" id="A0A3P7IMQ1"/>
<dbReference type="InterPro" id="IPR056764">
    <property type="entry name" value="LbH_EIF2B3/5"/>
</dbReference>
<accession>A0A3P7IMQ1</accession>
<keyword evidence="4" id="KW-0396">Initiation factor</keyword>
<evidence type="ECO:0000256" key="1">
    <source>
        <dbReference type="ARBA" id="ARBA00004514"/>
    </source>
</evidence>
<dbReference type="SUPFAM" id="SSF51161">
    <property type="entry name" value="Trimeric LpxA-like enzymes"/>
    <property type="match status" value="1"/>
</dbReference>
<dbReference type="PANTHER" id="PTHR45989">
    <property type="entry name" value="TRANSLATION INITIATION FACTOR EIF-2B SUBUNIT GAMMA"/>
    <property type="match status" value="1"/>
</dbReference>
<evidence type="ECO:0000313" key="8">
    <source>
        <dbReference type="EMBL" id="VDM65777.1"/>
    </source>
</evidence>
<comment type="similarity">
    <text evidence="2">Belongs to the eIF-2B gamma/epsilon subunits family.</text>
</comment>
<feature type="domain" description="EIF2B subunit epsilon/gamma LbH" evidence="7">
    <location>
        <begin position="129"/>
        <end position="211"/>
    </location>
</feature>
<evidence type="ECO:0000259" key="7">
    <source>
        <dbReference type="Pfam" id="PF25084"/>
    </source>
</evidence>
<dbReference type="GO" id="GO:0002183">
    <property type="term" value="P:cytoplasmic translational initiation"/>
    <property type="evidence" value="ECO:0007669"/>
    <property type="project" value="TreeGrafter"/>
</dbReference>
<evidence type="ECO:0000256" key="4">
    <source>
        <dbReference type="ARBA" id="ARBA00022540"/>
    </source>
</evidence>
<dbReference type="Proteomes" id="UP000270094">
    <property type="component" value="Unassembled WGS sequence"/>
</dbReference>
<keyword evidence="9" id="KW-1185">Reference proteome</keyword>
<name>A0A3P7IMQ1_STRVU</name>
<dbReference type="Pfam" id="PF25084">
    <property type="entry name" value="LbH_EIF2B"/>
    <property type="match status" value="1"/>
</dbReference>
<dbReference type="GO" id="GO:0003743">
    <property type="term" value="F:translation initiation factor activity"/>
    <property type="evidence" value="ECO:0007669"/>
    <property type="project" value="TreeGrafter"/>
</dbReference>
<dbReference type="OrthoDB" id="540503at2759"/>
<keyword evidence="5" id="KW-0648">Protein biosynthesis</keyword>
<dbReference type="GO" id="GO:0005829">
    <property type="term" value="C:cytosol"/>
    <property type="evidence" value="ECO:0007669"/>
    <property type="project" value="UniProtKB-SubCell"/>
</dbReference>
<evidence type="ECO:0000256" key="6">
    <source>
        <dbReference type="ARBA" id="ARBA00046432"/>
    </source>
</evidence>
<protein>
    <recommendedName>
        <fullName evidence="7">EIF2B subunit epsilon/gamma LbH domain-containing protein</fullName>
    </recommendedName>
</protein>
<comment type="subcellular location">
    <subcellularLocation>
        <location evidence="1">Cytoplasm</location>
        <location evidence="1">Cytosol</location>
    </subcellularLocation>
</comment>
<organism evidence="8 9">
    <name type="scientific">Strongylus vulgaris</name>
    <name type="common">Blood worm</name>
    <dbReference type="NCBI Taxonomy" id="40348"/>
    <lineage>
        <taxon>Eukaryota</taxon>
        <taxon>Metazoa</taxon>
        <taxon>Ecdysozoa</taxon>
        <taxon>Nematoda</taxon>
        <taxon>Chromadorea</taxon>
        <taxon>Rhabditida</taxon>
        <taxon>Rhabditina</taxon>
        <taxon>Rhabditomorpha</taxon>
        <taxon>Strongyloidea</taxon>
        <taxon>Strongylidae</taxon>
        <taxon>Strongylus</taxon>
    </lineage>
</organism>
<reference evidence="8 9" key="1">
    <citation type="submission" date="2018-11" db="EMBL/GenBank/DDBJ databases">
        <authorList>
            <consortium name="Pathogen Informatics"/>
        </authorList>
    </citation>
    <scope>NUCLEOTIDE SEQUENCE [LARGE SCALE GENOMIC DNA]</scope>
</reference>
<dbReference type="GO" id="GO:0005085">
    <property type="term" value="F:guanyl-nucleotide exchange factor activity"/>
    <property type="evidence" value="ECO:0007669"/>
    <property type="project" value="TreeGrafter"/>
</dbReference>
<dbReference type="InterPro" id="IPR051960">
    <property type="entry name" value="eIF2B_gamma"/>
</dbReference>
<gene>
    <name evidence="8" type="ORF">SVUK_LOCUS775</name>
</gene>
<evidence type="ECO:0000256" key="2">
    <source>
        <dbReference type="ARBA" id="ARBA00007878"/>
    </source>
</evidence>
<evidence type="ECO:0000256" key="3">
    <source>
        <dbReference type="ARBA" id="ARBA00022490"/>
    </source>
</evidence>
<sequence>MYNTGGELLFTCSRFSNVSLTTKYVDCHVYFMRHSCLGMIARQKNFASIKADFVPYLLAQQYTLSNGDLEEPKCMAYLLPHGNATVSAHANNLGAYFEVNKSILKCLPRISSKLYTGQIFDGRSTGIHTNESLVAEDAKVAERSLVKRSIIGSRCTIGEKANIQGSVIMEGASVGKGAKVSQSIICPGAIVGDNAELTSVIVAKDQKVNASAKIQNELIDMDDEDNAWENGL</sequence>